<reference evidence="6" key="1">
    <citation type="submission" date="2021-02" db="EMBL/GenBank/DDBJ databases">
        <authorList>
            <person name="Bekaert M."/>
        </authorList>
    </citation>
    <scope>NUCLEOTIDE SEQUENCE</scope>
    <source>
        <strain evidence="6">IoA-00</strain>
    </source>
</reference>
<dbReference type="Pfam" id="PF00011">
    <property type="entry name" value="HSP20"/>
    <property type="match status" value="1"/>
</dbReference>
<dbReference type="InterPro" id="IPR002068">
    <property type="entry name" value="A-crystallin/Hsp20_dom"/>
</dbReference>
<dbReference type="InterPro" id="IPR008978">
    <property type="entry name" value="HSP20-like_chaperone"/>
</dbReference>
<dbReference type="InterPro" id="IPR001436">
    <property type="entry name" value="Alpha-crystallin/sHSP_animal"/>
</dbReference>
<feature type="binding site" evidence="3">
    <location>
        <position position="118"/>
    </location>
    <ligand>
        <name>Zn(2+)</name>
        <dbReference type="ChEBI" id="CHEBI:29105"/>
        <label>1</label>
    </ligand>
</feature>
<dbReference type="PANTHER" id="PTHR45640:SF13">
    <property type="entry name" value="HEAT SHOCK PROTEIN 22-RELATED"/>
    <property type="match status" value="1"/>
</dbReference>
<proteinExistence type="inferred from homology"/>
<dbReference type="PIRSF" id="PIRSF036514">
    <property type="entry name" value="Sm_HSP_B1"/>
    <property type="match status" value="1"/>
</dbReference>
<evidence type="ECO:0000256" key="2">
    <source>
        <dbReference type="PIRNR" id="PIRNR036514"/>
    </source>
</evidence>
<accession>A0A7R8D126</accession>
<keyword evidence="3" id="KW-0479">Metal-binding</keyword>
<evidence type="ECO:0000256" key="5">
    <source>
        <dbReference type="RuleBase" id="RU003616"/>
    </source>
</evidence>
<gene>
    <name evidence="6" type="ORF">LSAA_13061</name>
</gene>
<dbReference type="GO" id="GO:0046872">
    <property type="term" value="F:metal ion binding"/>
    <property type="evidence" value="ECO:0007669"/>
    <property type="project" value="UniProtKB-KW"/>
</dbReference>
<keyword evidence="7" id="KW-1185">Reference proteome</keyword>
<dbReference type="GO" id="GO:0042026">
    <property type="term" value="P:protein refolding"/>
    <property type="evidence" value="ECO:0007669"/>
    <property type="project" value="TreeGrafter"/>
</dbReference>
<sequence length="179" mass="20719">MSIILHQHPSRVPVTLRGFVWADPFRSSTWNDFNKTQKKSLEVVWRQLLALKNHKEQQESKDTNEALNHFINKDNQVMQIKDEENKLEITLDTQQFKPKAVQIYVKDGYIHVEAKHEESLENGNKYSAQQWVRKCALPKNTLPETVVANLSSDGLLKIAAAKKEGNNRIQSDHCSYQHD</sequence>
<dbReference type="PANTHER" id="PTHR45640">
    <property type="entry name" value="HEAT SHOCK PROTEIN HSP-12.2-RELATED"/>
    <property type="match status" value="1"/>
</dbReference>
<name>A0A7R8D126_LEPSM</name>
<comment type="similarity">
    <text evidence="2 4 5">Belongs to the small heat shock protein (HSP20) family.</text>
</comment>
<dbReference type="GO" id="GO:0005737">
    <property type="term" value="C:cytoplasm"/>
    <property type="evidence" value="ECO:0007669"/>
    <property type="project" value="TreeGrafter"/>
</dbReference>
<evidence type="ECO:0000256" key="4">
    <source>
        <dbReference type="PROSITE-ProRule" id="PRU00285"/>
    </source>
</evidence>
<dbReference type="AlphaFoldDB" id="A0A7R8D126"/>
<evidence type="ECO:0000256" key="1">
    <source>
        <dbReference type="ARBA" id="ARBA00023016"/>
    </source>
</evidence>
<dbReference type="Gene3D" id="2.60.40.790">
    <property type="match status" value="1"/>
</dbReference>
<keyword evidence="1" id="KW-0346">Stress response</keyword>
<dbReference type="PROSITE" id="PS01031">
    <property type="entry name" value="SHSP"/>
    <property type="match status" value="1"/>
</dbReference>
<dbReference type="EMBL" id="HG994586">
    <property type="protein sequence ID" value="CAF2991362.1"/>
    <property type="molecule type" value="Genomic_DNA"/>
</dbReference>
<dbReference type="GO" id="GO:0009408">
    <property type="term" value="P:response to heat"/>
    <property type="evidence" value="ECO:0007669"/>
    <property type="project" value="UniProtKB-ARBA"/>
</dbReference>
<evidence type="ECO:0000313" key="6">
    <source>
        <dbReference type="EMBL" id="CAF2991362.1"/>
    </source>
</evidence>
<dbReference type="SUPFAM" id="SSF49764">
    <property type="entry name" value="HSP20-like chaperones"/>
    <property type="match status" value="1"/>
</dbReference>
<keyword evidence="3" id="KW-0862">Zinc</keyword>
<dbReference type="CDD" id="cd06526">
    <property type="entry name" value="metazoan_ACD"/>
    <property type="match status" value="1"/>
</dbReference>
<dbReference type="OrthoDB" id="1431247at2759"/>
<dbReference type="GO" id="GO:0051082">
    <property type="term" value="F:unfolded protein binding"/>
    <property type="evidence" value="ECO:0007669"/>
    <property type="project" value="TreeGrafter"/>
</dbReference>
<dbReference type="InterPro" id="IPR055269">
    <property type="entry name" value="Alpha-crystallin/HSP_16"/>
</dbReference>
<protein>
    <submittedName>
        <fullName evidence="6">CRYAB</fullName>
    </submittedName>
</protein>
<organism evidence="6 7">
    <name type="scientific">Lepeophtheirus salmonis</name>
    <name type="common">Salmon louse</name>
    <name type="synonym">Caligus salmonis</name>
    <dbReference type="NCBI Taxonomy" id="72036"/>
    <lineage>
        <taxon>Eukaryota</taxon>
        <taxon>Metazoa</taxon>
        <taxon>Ecdysozoa</taxon>
        <taxon>Arthropoda</taxon>
        <taxon>Crustacea</taxon>
        <taxon>Multicrustacea</taxon>
        <taxon>Hexanauplia</taxon>
        <taxon>Copepoda</taxon>
        <taxon>Siphonostomatoida</taxon>
        <taxon>Caligidae</taxon>
        <taxon>Lepeophtheirus</taxon>
    </lineage>
</organism>
<dbReference type="PRINTS" id="PR00299">
    <property type="entry name" value="ACRYSTALLIN"/>
</dbReference>
<dbReference type="Proteomes" id="UP000675881">
    <property type="component" value="Chromosome 7"/>
</dbReference>
<evidence type="ECO:0000256" key="3">
    <source>
        <dbReference type="PIRSR" id="PIRSR036514-1"/>
    </source>
</evidence>
<dbReference type="GO" id="GO:0005634">
    <property type="term" value="C:nucleus"/>
    <property type="evidence" value="ECO:0007669"/>
    <property type="project" value="TreeGrafter"/>
</dbReference>
<evidence type="ECO:0000313" key="7">
    <source>
        <dbReference type="Proteomes" id="UP000675881"/>
    </source>
</evidence>
<feature type="binding site" evidence="3">
    <location>
        <position position="116"/>
    </location>
    <ligand>
        <name>Zn(2+)</name>
        <dbReference type="ChEBI" id="CHEBI:29105"/>
        <label>1</label>
    </ligand>
</feature>